<feature type="transmembrane region" description="Helical" evidence="1">
    <location>
        <begin position="153"/>
        <end position="170"/>
    </location>
</feature>
<keyword evidence="1" id="KW-0812">Transmembrane</keyword>
<feature type="transmembrane region" description="Helical" evidence="1">
    <location>
        <begin position="81"/>
        <end position="107"/>
    </location>
</feature>
<organism evidence="2 3">
    <name type="scientific">Eubacterium segne</name>
    <dbReference type="NCBI Taxonomy" id="2763045"/>
    <lineage>
        <taxon>Bacteria</taxon>
        <taxon>Bacillati</taxon>
        <taxon>Bacillota</taxon>
        <taxon>Clostridia</taxon>
        <taxon>Eubacteriales</taxon>
        <taxon>Eubacteriaceae</taxon>
        <taxon>Eubacterium</taxon>
    </lineage>
</organism>
<dbReference type="RefSeq" id="WP_186839969.1">
    <property type="nucleotide sequence ID" value="NZ_JACOOZ010000002.1"/>
</dbReference>
<sequence>MKNAIKFFKYDLRKGKMVLVLSLVFFAPIGFIMGKNNDSVYSIFSYMSLIAMVGPLSLFSYEQKNGCGFDNMLPAKEIERVSGRFLTGVFYVVWEMLLATILSAIMIKTLGKSFPEIPIVIMLSAGVPFIYNSIMNTVLYGMGTSGNPQLKRIILILPTMVLWGVLSAFSDTLLKGGEFENIVMYILKHINVVAVVIFIIGVAMYIGGIMLSTYIVKRKDY</sequence>
<dbReference type="Pfam" id="PF13346">
    <property type="entry name" value="ABC2_membrane_5"/>
    <property type="match status" value="1"/>
</dbReference>
<dbReference type="InterPro" id="IPR025699">
    <property type="entry name" value="ABC2_memb-like"/>
</dbReference>
<reference evidence="2 3" key="1">
    <citation type="submission" date="2020-08" db="EMBL/GenBank/DDBJ databases">
        <title>Genome public.</title>
        <authorList>
            <person name="Liu C."/>
            <person name="Sun Q."/>
        </authorList>
    </citation>
    <scope>NUCLEOTIDE SEQUENCE [LARGE SCALE GENOMIC DNA]</scope>
    <source>
        <strain evidence="2 3">BX4</strain>
    </source>
</reference>
<dbReference type="EMBL" id="JACOOZ010000002">
    <property type="protein sequence ID" value="MBC5666956.1"/>
    <property type="molecule type" value="Genomic_DNA"/>
</dbReference>
<keyword evidence="3" id="KW-1185">Reference proteome</keyword>
<evidence type="ECO:0000313" key="3">
    <source>
        <dbReference type="Proteomes" id="UP000597877"/>
    </source>
</evidence>
<protein>
    <submittedName>
        <fullName evidence="2">ABC-2 transporter permease</fullName>
    </submittedName>
</protein>
<feature type="transmembrane region" description="Helical" evidence="1">
    <location>
        <begin position="119"/>
        <end position="141"/>
    </location>
</feature>
<feature type="transmembrane region" description="Helical" evidence="1">
    <location>
        <begin position="44"/>
        <end position="61"/>
    </location>
</feature>
<comment type="caution">
    <text evidence="2">The sequence shown here is derived from an EMBL/GenBank/DDBJ whole genome shotgun (WGS) entry which is preliminary data.</text>
</comment>
<keyword evidence="1" id="KW-1133">Transmembrane helix</keyword>
<gene>
    <name evidence="2" type="ORF">H8S00_02980</name>
</gene>
<keyword evidence="1" id="KW-0472">Membrane</keyword>
<dbReference type="Proteomes" id="UP000597877">
    <property type="component" value="Unassembled WGS sequence"/>
</dbReference>
<feature type="transmembrane region" description="Helical" evidence="1">
    <location>
        <begin position="190"/>
        <end position="216"/>
    </location>
</feature>
<evidence type="ECO:0000256" key="1">
    <source>
        <dbReference type="SAM" id="Phobius"/>
    </source>
</evidence>
<proteinExistence type="predicted"/>
<accession>A0ABR7F031</accession>
<name>A0ABR7F031_9FIRM</name>
<evidence type="ECO:0000313" key="2">
    <source>
        <dbReference type="EMBL" id="MBC5666956.1"/>
    </source>
</evidence>